<organism evidence="1 2">
    <name type="scientific">Pleomassaria siparia CBS 279.74</name>
    <dbReference type="NCBI Taxonomy" id="1314801"/>
    <lineage>
        <taxon>Eukaryota</taxon>
        <taxon>Fungi</taxon>
        <taxon>Dikarya</taxon>
        <taxon>Ascomycota</taxon>
        <taxon>Pezizomycotina</taxon>
        <taxon>Dothideomycetes</taxon>
        <taxon>Pleosporomycetidae</taxon>
        <taxon>Pleosporales</taxon>
        <taxon>Pleomassariaceae</taxon>
        <taxon>Pleomassaria</taxon>
    </lineage>
</organism>
<sequence>MPSTKRLQSEIATTKPSKMAKMEATASKTRHRVAFLKNGLINISKTSEHVAAIAKRNATESPLLRLPGEIRNRIWEYACCGEVVFSYSFDGGKGKSNRRIEKTSLENTAAQSAFRIPRICRQIYVETATLPYSLSTFMWRCPMLEYRRCECLKDTHSWKEMLIPAHRDVVGSIELYCPESWYERIRPKWITNPQEYILDTMSRRVLI</sequence>
<accession>A0A6G1K3Z1</accession>
<dbReference type="EMBL" id="MU005773">
    <property type="protein sequence ID" value="KAF2707470.1"/>
    <property type="molecule type" value="Genomic_DNA"/>
</dbReference>
<protein>
    <submittedName>
        <fullName evidence="1">Uncharacterized protein</fullName>
    </submittedName>
</protein>
<dbReference type="PANTHER" id="PTHR38790">
    <property type="entry name" value="2EXR DOMAIN-CONTAINING PROTEIN-RELATED"/>
    <property type="match status" value="1"/>
</dbReference>
<evidence type="ECO:0000313" key="1">
    <source>
        <dbReference type="EMBL" id="KAF2707470.1"/>
    </source>
</evidence>
<name>A0A6G1K3Z1_9PLEO</name>
<dbReference type="OrthoDB" id="5413827at2759"/>
<evidence type="ECO:0000313" key="2">
    <source>
        <dbReference type="Proteomes" id="UP000799428"/>
    </source>
</evidence>
<gene>
    <name evidence="1" type="ORF">K504DRAFT_535132</name>
</gene>
<dbReference type="PANTHER" id="PTHR38790:SF4">
    <property type="entry name" value="2EXR DOMAIN-CONTAINING PROTEIN"/>
    <property type="match status" value="1"/>
</dbReference>
<dbReference type="Proteomes" id="UP000799428">
    <property type="component" value="Unassembled WGS sequence"/>
</dbReference>
<keyword evidence="2" id="KW-1185">Reference proteome</keyword>
<dbReference type="AlphaFoldDB" id="A0A6G1K3Z1"/>
<proteinExistence type="predicted"/>
<reference evidence="1" key="1">
    <citation type="journal article" date="2020" name="Stud. Mycol.">
        <title>101 Dothideomycetes genomes: a test case for predicting lifestyles and emergence of pathogens.</title>
        <authorList>
            <person name="Haridas S."/>
            <person name="Albert R."/>
            <person name="Binder M."/>
            <person name="Bloem J."/>
            <person name="Labutti K."/>
            <person name="Salamov A."/>
            <person name="Andreopoulos B."/>
            <person name="Baker S."/>
            <person name="Barry K."/>
            <person name="Bills G."/>
            <person name="Bluhm B."/>
            <person name="Cannon C."/>
            <person name="Castanera R."/>
            <person name="Culley D."/>
            <person name="Daum C."/>
            <person name="Ezra D."/>
            <person name="Gonzalez J."/>
            <person name="Henrissat B."/>
            <person name="Kuo A."/>
            <person name="Liang C."/>
            <person name="Lipzen A."/>
            <person name="Lutzoni F."/>
            <person name="Magnuson J."/>
            <person name="Mondo S."/>
            <person name="Nolan M."/>
            <person name="Ohm R."/>
            <person name="Pangilinan J."/>
            <person name="Park H.-J."/>
            <person name="Ramirez L."/>
            <person name="Alfaro M."/>
            <person name="Sun H."/>
            <person name="Tritt A."/>
            <person name="Yoshinaga Y."/>
            <person name="Zwiers L.-H."/>
            <person name="Turgeon B."/>
            <person name="Goodwin S."/>
            <person name="Spatafora J."/>
            <person name="Crous P."/>
            <person name="Grigoriev I."/>
        </authorList>
    </citation>
    <scope>NUCLEOTIDE SEQUENCE</scope>
    <source>
        <strain evidence="1">CBS 279.74</strain>
    </source>
</reference>